<keyword evidence="2" id="KW-1185">Reference proteome</keyword>
<comment type="caution">
    <text evidence="1">The sequence shown here is derived from an EMBL/GenBank/DDBJ whole genome shotgun (WGS) entry which is preliminary data.</text>
</comment>
<accession>A0AAD8H863</accession>
<name>A0AAD8H863_9APIA</name>
<dbReference type="Proteomes" id="UP001237642">
    <property type="component" value="Unassembled WGS sequence"/>
</dbReference>
<evidence type="ECO:0000313" key="2">
    <source>
        <dbReference type="Proteomes" id="UP001237642"/>
    </source>
</evidence>
<dbReference type="AlphaFoldDB" id="A0AAD8H863"/>
<organism evidence="1 2">
    <name type="scientific">Heracleum sosnowskyi</name>
    <dbReference type="NCBI Taxonomy" id="360622"/>
    <lineage>
        <taxon>Eukaryota</taxon>
        <taxon>Viridiplantae</taxon>
        <taxon>Streptophyta</taxon>
        <taxon>Embryophyta</taxon>
        <taxon>Tracheophyta</taxon>
        <taxon>Spermatophyta</taxon>
        <taxon>Magnoliopsida</taxon>
        <taxon>eudicotyledons</taxon>
        <taxon>Gunneridae</taxon>
        <taxon>Pentapetalae</taxon>
        <taxon>asterids</taxon>
        <taxon>campanulids</taxon>
        <taxon>Apiales</taxon>
        <taxon>Apiaceae</taxon>
        <taxon>Apioideae</taxon>
        <taxon>apioid superclade</taxon>
        <taxon>Tordylieae</taxon>
        <taxon>Tordyliinae</taxon>
        <taxon>Heracleum</taxon>
    </lineage>
</organism>
<proteinExistence type="predicted"/>
<sequence length="738" mass="83455">MYDGCVTEEEMRMKLYGKKDIIIDDDTSKGVSLVTDPMQILITTGDKRHHFEEKLAQILVSIEKGDTRENNFVYRTQVVESYENNTQQLNLNLKSLTWPPQAPPILDFRPAKVSIVNAVVQTRHAIDSVIFSDESNETISNIDYASQITKKDKVIYKLHRNEYGKQICHNVVQFVSRTSVYNIVLPLSASCFKIEELQLLFTLLHERNELLWNTRFADFDRCNLKDIILDDLHNMLVCRLVQQLFSYTVSADLVTPCSTAESSPGRKKQKRDFAFVKFTSHPAVARACKVGSAPEFSLAVKMHSIINWTEKDQEAIPKELTKIILLGVDDDNELVYFAVLISKYHVDKFGPGDFSSSSRGVKKSTNDSKLYSYSSRAQFALNSISLHLNDITTRSNSKTTCWKDDLNTLWVGDSGQNGKGKKTIVGIPWAEKGELSLKSDPYFHVVVLWIVAPQETESNRSDYKQMLVCHISSEANNSLFQLSTKATGMSAILFSFIVPRMQWNPGIFFQNQNEAGRVLGRIEITLDTIIISYFLIYRLFLARPPSCKLAKWQETSMPCDAEGIVITSTQTSLGFTCINEKAQKSVVQFYSRTPKIYLNNNEEVPIILDKLLHLRSHSLAVQKVHWKEVEAYTCIIRLRCGFDFLSEALTIVDLSAKMLFKFEPGNFVKGAANLVSRVSSAVGLPRELAQISGVIVVYFMLPVVDVCVSLSHELVQGSVHVILNQSRERIMSVFIIQG</sequence>
<protein>
    <submittedName>
        <fullName evidence="1">Uncharacterized protein</fullName>
    </submittedName>
</protein>
<reference evidence="1" key="2">
    <citation type="submission" date="2023-05" db="EMBL/GenBank/DDBJ databases">
        <authorList>
            <person name="Schelkunov M.I."/>
        </authorList>
    </citation>
    <scope>NUCLEOTIDE SEQUENCE</scope>
    <source>
        <strain evidence="1">Hsosn_3</strain>
        <tissue evidence="1">Leaf</tissue>
    </source>
</reference>
<reference evidence="1" key="1">
    <citation type="submission" date="2023-02" db="EMBL/GenBank/DDBJ databases">
        <title>Genome of toxic invasive species Heracleum sosnowskyi carries increased number of genes despite the absence of recent whole-genome duplications.</title>
        <authorList>
            <person name="Schelkunov M."/>
            <person name="Shtratnikova V."/>
            <person name="Makarenko M."/>
            <person name="Klepikova A."/>
            <person name="Omelchenko D."/>
            <person name="Novikova G."/>
            <person name="Obukhova E."/>
            <person name="Bogdanov V."/>
            <person name="Penin A."/>
            <person name="Logacheva M."/>
        </authorList>
    </citation>
    <scope>NUCLEOTIDE SEQUENCE</scope>
    <source>
        <strain evidence="1">Hsosn_3</strain>
        <tissue evidence="1">Leaf</tissue>
    </source>
</reference>
<evidence type="ECO:0000313" key="1">
    <source>
        <dbReference type="EMBL" id="KAK1362166.1"/>
    </source>
</evidence>
<dbReference type="EMBL" id="JAUIZM010000010">
    <property type="protein sequence ID" value="KAK1362166.1"/>
    <property type="molecule type" value="Genomic_DNA"/>
</dbReference>
<gene>
    <name evidence="1" type="ORF">POM88_046640</name>
</gene>